<keyword evidence="1" id="KW-0521">NADP</keyword>
<evidence type="ECO:0000256" key="2">
    <source>
        <dbReference type="ARBA" id="ARBA00023002"/>
    </source>
</evidence>
<evidence type="ECO:0000256" key="1">
    <source>
        <dbReference type="ARBA" id="ARBA00022857"/>
    </source>
</evidence>
<reference evidence="5" key="1">
    <citation type="journal article" date="2015" name="Genome Announc.">
        <title>Draft whole-genome sequence of the biocontrol agent Trichoderma harzianum T6776.</title>
        <authorList>
            <person name="Baroncelli R."/>
            <person name="Piaggeschi G."/>
            <person name="Fiorini L."/>
            <person name="Bertolini E."/>
            <person name="Zapparata A."/>
            <person name="Pe M.E."/>
            <person name="Sarrocco S."/>
            <person name="Vannacci G."/>
        </authorList>
    </citation>
    <scope>NUCLEOTIDE SEQUENCE [LARGE SCALE GENOMIC DNA]</scope>
    <source>
        <strain evidence="5">T6776</strain>
    </source>
</reference>
<dbReference type="InterPro" id="IPR045312">
    <property type="entry name" value="PCBER-like"/>
</dbReference>
<sequence>MSSFKNIAIAGATGYLGPAVVKAVNEAGFNVTVLLRETNSSKIEFEGVKIAKIDYKSIDSLVHALKGQDAVVSAMNHLYYDEQKALVEAADKAGVKRFLPSEYGLDVSIPSVRSVPYLRAKGLIQDLLKETGMTYTFLYTGPFLEWGLDNFFVDWKTATANLWNGGDISVGMSTLADTSRAVVGVLLNPKETENKDVYTNTGMATQNEILSAIQEGRPDLKLSIIHQDSKSSLATAYEAVEAGRGMEYEVIRDSLGSTIFGLQIEAGIPYGRDNDLLGIKMVTPEEFRQLVINHVKK</sequence>
<dbReference type="OMA" id="VISCFAT"/>
<dbReference type="CDD" id="cd05259">
    <property type="entry name" value="PCBER_SDR_a"/>
    <property type="match status" value="1"/>
</dbReference>
<keyword evidence="2" id="KW-0560">Oxidoreductase</keyword>
<dbReference type="Pfam" id="PF05368">
    <property type="entry name" value="NmrA"/>
    <property type="match status" value="1"/>
</dbReference>
<dbReference type="InterPro" id="IPR051609">
    <property type="entry name" value="NmrA/Isoflavone_reductase-like"/>
</dbReference>
<dbReference type="InterPro" id="IPR036291">
    <property type="entry name" value="NAD(P)-bd_dom_sf"/>
</dbReference>
<dbReference type="OrthoDB" id="9974981at2759"/>
<dbReference type="AlphaFoldDB" id="A0A0F9XAH0"/>
<dbReference type="GO" id="GO:0016491">
    <property type="term" value="F:oxidoreductase activity"/>
    <property type="evidence" value="ECO:0007669"/>
    <property type="project" value="UniProtKB-KW"/>
</dbReference>
<dbReference type="Gene3D" id="3.40.50.720">
    <property type="entry name" value="NAD(P)-binding Rossmann-like Domain"/>
    <property type="match status" value="1"/>
</dbReference>
<dbReference type="PANTHER" id="PTHR47706">
    <property type="entry name" value="NMRA-LIKE FAMILY PROTEIN"/>
    <property type="match status" value="1"/>
</dbReference>
<gene>
    <name evidence="4" type="ORF">THAR02_06370</name>
</gene>
<dbReference type="EMBL" id="JOKZ01000192">
    <property type="protein sequence ID" value="KKP01510.1"/>
    <property type="molecule type" value="Genomic_DNA"/>
</dbReference>
<dbReference type="InterPro" id="IPR008030">
    <property type="entry name" value="NmrA-like"/>
</dbReference>
<organism evidence="4 5">
    <name type="scientific">Trichoderma harzianum</name>
    <name type="common">Hypocrea lixii</name>
    <dbReference type="NCBI Taxonomy" id="5544"/>
    <lineage>
        <taxon>Eukaryota</taxon>
        <taxon>Fungi</taxon>
        <taxon>Dikarya</taxon>
        <taxon>Ascomycota</taxon>
        <taxon>Pezizomycotina</taxon>
        <taxon>Sordariomycetes</taxon>
        <taxon>Hypocreomycetidae</taxon>
        <taxon>Hypocreales</taxon>
        <taxon>Hypocreaceae</taxon>
        <taxon>Trichoderma</taxon>
    </lineage>
</organism>
<name>A0A0F9XAH0_TRIHA</name>
<dbReference type="SUPFAM" id="SSF51735">
    <property type="entry name" value="NAD(P)-binding Rossmann-fold domains"/>
    <property type="match status" value="1"/>
</dbReference>
<dbReference type="PANTHER" id="PTHR47706:SF1">
    <property type="entry name" value="CIPA-LIKE, PUTATIVE (AFU_ORTHOLOGUE AFUA_1G12460)-RELATED"/>
    <property type="match status" value="1"/>
</dbReference>
<accession>A0A0F9XAH0</accession>
<dbReference type="Proteomes" id="UP000034112">
    <property type="component" value="Unassembled WGS sequence"/>
</dbReference>
<evidence type="ECO:0000259" key="3">
    <source>
        <dbReference type="Pfam" id="PF05368"/>
    </source>
</evidence>
<evidence type="ECO:0000313" key="5">
    <source>
        <dbReference type="Proteomes" id="UP000034112"/>
    </source>
</evidence>
<feature type="domain" description="NmrA-like" evidence="3">
    <location>
        <begin position="5"/>
        <end position="214"/>
    </location>
</feature>
<comment type="caution">
    <text evidence="4">The sequence shown here is derived from an EMBL/GenBank/DDBJ whole genome shotgun (WGS) entry which is preliminary data.</text>
</comment>
<proteinExistence type="predicted"/>
<evidence type="ECO:0000313" key="4">
    <source>
        <dbReference type="EMBL" id="KKP01510.1"/>
    </source>
</evidence>
<protein>
    <recommendedName>
        <fullName evidence="3">NmrA-like domain-containing protein</fullName>
    </recommendedName>
</protein>